<dbReference type="AlphaFoldDB" id="T0ITF2"/>
<dbReference type="PATRIC" id="fig|1331060.3.peg.2203"/>
<comment type="caution">
    <text evidence="2">The sequence shown here is derived from an EMBL/GenBank/DDBJ whole genome shotgun (WGS) entry which is preliminary data.</text>
</comment>
<sequence length="81" mass="8236">MTILRDVLAELIGMFVGDARLSAAILAVVAGTALLIEIGRVEPLIGGGVLLVGCLIVLLAAVRRAALRATDPGSGNQRDSA</sequence>
<protein>
    <submittedName>
        <fullName evidence="2">Uncharacterized protein</fullName>
    </submittedName>
</protein>
<feature type="transmembrane region" description="Helical" evidence="1">
    <location>
        <begin position="21"/>
        <end position="38"/>
    </location>
</feature>
<dbReference type="Proteomes" id="UP000015531">
    <property type="component" value="Unassembled WGS sequence"/>
</dbReference>
<name>T0ITF2_9SPHN</name>
<dbReference type="eggNOG" id="ENOG5033BV8">
    <property type="taxonomic scope" value="Bacteria"/>
</dbReference>
<accession>T0ITF2</accession>
<organism evidence="2 3">
    <name type="scientific">Sphingobium lactosutens DS20</name>
    <dbReference type="NCBI Taxonomy" id="1331060"/>
    <lineage>
        <taxon>Bacteria</taxon>
        <taxon>Pseudomonadati</taxon>
        <taxon>Pseudomonadota</taxon>
        <taxon>Alphaproteobacteria</taxon>
        <taxon>Sphingomonadales</taxon>
        <taxon>Sphingomonadaceae</taxon>
        <taxon>Sphingobium</taxon>
    </lineage>
</organism>
<reference evidence="2 3" key="1">
    <citation type="journal article" date="2013" name="Genome Announc.">
        <title>Draft Genome Sequence of Sphingobium lactosutens Strain DS20T, Isolated from a Hexachlorocyclohexane Dumpsite.</title>
        <authorList>
            <person name="Kumar R."/>
            <person name="Dwivedi V."/>
            <person name="Negi V."/>
            <person name="Khurana J.P."/>
            <person name="Lal R."/>
        </authorList>
    </citation>
    <scope>NUCLEOTIDE SEQUENCE [LARGE SCALE GENOMIC DNA]</scope>
    <source>
        <strain evidence="2 3">DS20</strain>
    </source>
</reference>
<keyword evidence="1" id="KW-0472">Membrane</keyword>
<dbReference type="RefSeq" id="WP_021226008.1">
    <property type="nucleotide sequence ID" value="NZ_ATDP01000088.1"/>
</dbReference>
<dbReference type="EMBL" id="ATDP01000088">
    <property type="protein sequence ID" value="EQB15130.1"/>
    <property type="molecule type" value="Genomic_DNA"/>
</dbReference>
<proteinExistence type="predicted"/>
<gene>
    <name evidence="2" type="ORF">RLDS_11600</name>
</gene>
<dbReference type="OrthoDB" id="8481818at2"/>
<evidence type="ECO:0000313" key="2">
    <source>
        <dbReference type="EMBL" id="EQB15130.1"/>
    </source>
</evidence>
<evidence type="ECO:0000313" key="3">
    <source>
        <dbReference type="Proteomes" id="UP000015531"/>
    </source>
</evidence>
<feature type="transmembrane region" description="Helical" evidence="1">
    <location>
        <begin position="44"/>
        <end position="62"/>
    </location>
</feature>
<keyword evidence="3" id="KW-1185">Reference proteome</keyword>
<evidence type="ECO:0000256" key="1">
    <source>
        <dbReference type="SAM" id="Phobius"/>
    </source>
</evidence>
<keyword evidence="1" id="KW-1133">Transmembrane helix</keyword>
<keyword evidence="1" id="KW-0812">Transmembrane</keyword>